<evidence type="ECO:0000256" key="2">
    <source>
        <dbReference type="ARBA" id="ARBA00023292"/>
    </source>
</evidence>
<evidence type="ECO:0000313" key="6">
    <source>
        <dbReference type="Proteomes" id="UP000002280"/>
    </source>
</evidence>
<reference evidence="5 6" key="1">
    <citation type="journal article" date="2007" name="Nature">
        <title>Genome of the marsupial Monodelphis domestica reveals innovation in non-coding sequences.</title>
        <authorList>
            <person name="Mikkelsen T.S."/>
            <person name="Wakefield M.J."/>
            <person name="Aken B."/>
            <person name="Amemiya C.T."/>
            <person name="Chang J.L."/>
            <person name="Duke S."/>
            <person name="Garber M."/>
            <person name="Gentles A.J."/>
            <person name="Goodstadt L."/>
            <person name="Heger A."/>
            <person name="Jurka J."/>
            <person name="Kamal M."/>
            <person name="Mauceli E."/>
            <person name="Searle S.M."/>
            <person name="Sharpe T."/>
            <person name="Baker M.L."/>
            <person name="Batzer M.A."/>
            <person name="Benos P.V."/>
            <person name="Belov K."/>
            <person name="Clamp M."/>
            <person name="Cook A."/>
            <person name="Cuff J."/>
            <person name="Das R."/>
            <person name="Davidow L."/>
            <person name="Deakin J.E."/>
            <person name="Fazzari M.J."/>
            <person name="Glass J.L."/>
            <person name="Grabherr M."/>
            <person name="Greally J.M."/>
            <person name="Gu W."/>
            <person name="Hore T.A."/>
            <person name="Huttley G.A."/>
            <person name="Kleber M."/>
            <person name="Jirtle R.L."/>
            <person name="Koina E."/>
            <person name="Lee J.T."/>
            <person name="Mahony S."/>
            <person name="Marra M.A."/>
            <person name="Miller R.D."/>
            <person name="Nicholls R.D."/>
            <person name="Oda M."/>
            <person name="Papenfuss A.T."/>
            <person name="Parra Z.E."/>
            <person name="Pollock D.D."/>
            <person name="Ray D.A."/>
            <person name="Schein J.E."/>
            <person name="Speed T.P."/>
            <person name="Thompson K."/>
            <person name="VandeBerg J.L."/>
            <person name="Wade C.M."/>
            <person name="Walker J.A."/>
            <person name="Waters P.D."/>
            <person name="Webber C."/>
            <person name="Weidman J.R."/>
            <person name="Xie X."/>
            <person name="Zody M.C."/>
            <person name="Baldwin J."/>
            <person name="Abdouelleil A."/>
            <person name="Abdulkadir J."/>
            <person name="Abebe A."/>
            <person name="Abera B."/>
            <person name="Abreu J."/>
            <person name="Acer S.C."/>
            <person name="Aftuck L."/>
            <person name="Alexander A."/>
            <person name="An P."/>
            <person name="Anderson E."/>
            <person name="Anderson S."/>
            <person name="Arachi H."/>
            <person name="Azer M."/>
            <person name="Bachantsang P."/>
            <person name="Barry A."/>
            <person name="Bayul T."/>
            <person name="Berlin A."/>
            <person name="Bessette D."/>
            <person name="Bloom T."/>
            <person name="Bloom T."/>
            <person name="Boguslavskiy L."/>
            <person name="Bonnet C."/>
            <person name="Boukhgalter B."/>
            <person name="Bourzgui I."/>
            <person name="Brown A."/>
            <person name="Cahill P."/>
            <person name="Channer S."/>
            <person name="Cheshatsang Y."/>
            <person name="Chuda L."/>
            <person name="Citroen M."/>
            <person name="Collymore A."/>
            <person name="Cooke P."/>
            <person name="Costello M."/>
            <person name="D'Aco K."/>
            <person name="Daza R."/>
            <person name="De Haan G."/>
            <person name="DeGray S."/>
            <person name="DeMaso C."/>
            <person name="Dhargay N."/>
            <person name="Dooley K."/>
            <person name="Dooley E."/>
            <person name="Doricent M."/>
            <person name="Dorje P."/>
            <person name="Dorjee K."/>
            <person name="Dupes A."/>
            <person name="Elong R."/>
            <person name="Falk J."/>
            <person name="Farina A."/>
            <person name="Faro S."/>
            <person name="Ferguson D."/>
            <person name="Fisher S."/>
            <person name="Foley C.D."/>
            <person name="Franke A."/>
            <person name="Friedrich D."/>
            <person name="Gadbois L."/>
            <person name="Gearin G."/>
            <person name="Gearin C.R."/>
            <person name="Giannoukos G."/>
            <person name="Goode T."/>
            <person name="Graham J."/>
            <person name="Grandbois E."/>
            <person name="Grewal S."/>
            <person name="Gyaltsen K."/>
            <person name="Hafez N."/>
            <person name="Hagos B."/>
            <person name="Hall J."/>
            <person name="Henson C."/>
            <person name="Hollinger A."/>
            <person name="Honan T."/>
            <person name="Huard M.D."/>
            <person name="Hughes L."/>
            <person name="Hurhula B."/>
            <person name="Husby M.E."/>
            <person name="Kamat A."/>
            <person name="Kanga B."/>
            <person name="Kashin S."/>
            <person name="Khazanovich D."/>
            <person name="Kisner P."/>
            <person name="Lance K."/>
            <person name="Lara M."/>
            <person name="Lee W."/>
            <person name="Lennon N."/>
            <person name="Letendre F."/>
            <person name="LeVine R."/>
            <person name="Lipovsky A."/>
            <person name="Liu X."/>
            <person name="Liu J."/>
            <person name="Liu S."/>
            <person name="Lokyitsang T."/>
            <person name="Lokyitsang Y."/>
            <person name="Lubonja R."/>
            <person name="Lui A."/>
            <person name="MacDonald P."/>
            <person name="Magnisalis V."/>
            <person name="Maru K."/>
            <person name="Matthews C."/>
            <person name="McCusker W."/>
            <person name="McDonough S."/>
            <person name="Mehta T."/>
            <person name="Meldrim J."/>
            <person name="Meneus L."/>
            <person name="Mihai O."/>
            <person name="Mihalev A."/>
            <person name="Mihova T."/>
            <person name="Mittelman R."/>
            <person name="Mlenga V."/>
            <person name="Montmayeur A."/>
            <person name="Mulrain L."/>
            <person name="Navidi A."/>
            <person name="Naylor J."/>
            <person name="Negash T."/>
            <person name="Nguyen T."/>
            <person name="Nguyen N."/>
            <person name="Nicol R."/>
            <person name="Norbu C."/>
            <person name="Norbu N."/>
            <person name="Novod N."/>
            <person name="O'Neill B."/>
            <person name="Osman S."/>
            <person name="Markiewicz E."/>
            <person name="Oyono O.L."/>
            <person name="Patti C."/>
            <person name="Phunkhang P."/>
            <person name="Pierre F."/>
            <person name="Priest M."/>
            <person name="Raghuraman S."/>
            <person name="Rege F."/>
            <person name="Reyes R."/>
            <person name="Rise C."/>
            <person name="Rogov P."/>
            <person name="Ross K."/>
            <person name="Ryan E."/>
            <person name="Settipalli S."/>
            <person name="Shea T."/>
            <person name="Sherpa N."/>
            <person name="Shi L."/>
            <person name="Shih D."/>
            <person name="Sparrow T."/>
            <person name="Spaulding J."/>
            <person name="Stalker J."/>
            <person name="Stange-Thomann N."/>
            <person name="Stavropoulos S."/>
            <person name="Stone C."/>
            <person name="Strader C."/>
            <person name="Tesfaye S."/>
            <person name="Thomson T."/>
            <person name="Thoulutsang Y."/>
            <person name="Thoulutsang D."/>
            <person name="Topham K."/>
            <person name="Topping I."/>
            <person name="Tsamla T."/>
            <person name="Vassiliev H."/>
            <person name="Vo A."/>
            <person name="Wangchuk T."/>
            <person name="Wangdi T."/>
            <person name="Weiand M."/>
            <person name="Wilkinson J."/>
            <person name="Wilson A."/>
            <person name="Yadav S."/>
            <person name="Young G."/>
            <person name="Yu Q."/>
            <person name="Zembek L."/>
            <person name="Zhong D."/>
            <person name="Zimmer A."/>
            <person name="Zwirko Z."/>
            <person name="Jaffe D.B."/>
            <person name="Alvarez P."/>
            <person name="Brockman W."/>
            <person name="Butler J."/>
            <person name="Chin C."/>
            <person name="Gnerre S."/>
            <person name="MacCallum I."/>
            <person name="Graves J.A."/>
            <person name="Ponting C.P."/>
            <person name="Breen M."/>
            <person name="Samollow P.B."/>
            <person name="Lander E.S."/>
            <person name="Lindblad-Toh K."/>
        </authorList>
    </citation>
    <scope>NUCLEOTIDE SEQUENCE [LARGE SCALE GENOMIC DNA]</scope>
</reference>
<evidence type="ECO:0000256" key="3">
    <source>
        <dbReference type="SAM" id="SignalP"/>
    </source>
</evidence>
<dbReference type="Pfam" id="PF00055">
    <property type="entry name" value="Laminin_N"/>
    <property type="match status" value="1"/>
</dbReference>
<feature type="domain" description="Laminin N-terminal" evidence="4">
    <location>
        <begin position="21"/>
        <end position="81"/>
    </location>
</feature>
<gene>
    <name evidence="5" type="primary">LAMB3</name>
</gene>
<feature type="signal peptide" evidence="3">
    <location>
        <begin position="1"/>
        <end position="16"/>
    </location>
</feature>
<keyword evidence="6" id="KW-1185">Reference proteome</keyword>
<keyword evidence="3" id="KW-0732">Signal</keyword>
<evidence type="ECO:0000256" key="1">
    <source>
        <dbReference type="ARBA" id="ARBA00023157"/>
    </source>
</evidence>
<dbReference type="Gene3D" id="2.60.120.260">
    <property type="entry name" value="Galactose-binding domain-like"/>
    <property type="match status" value="1"/>
</dbReference>
<reference evidence="5" key="3">
    <citation type="submission" date="2025-09" db="UniProtKB">
        <authorList>
            <consortium name="Ensembl"/>
        </authorList>
    </citation>
    <scope>IDENTIFICATION</scope>
</reference>
<dbReference type="Ensembl" id="ENSMODT00000056036.1">
    <property type="protein sequence ID" value="ENSMODP00000044713.1"/>
    <property type="gene ID" value="ENSMODG00000002485.3"/>
</dbReference>
<dbReference type="InterPro" id="IPR008211">
    <property type="entry name" value="Laminin_N"/>
</dbReference>
<dbReference type="PROSITE" id="PS51117">
    <property type="entry name" value="LAMININ_NTER"/>
    <property type="match status" value="1"/>
</dbReference>
<evidence type="ECO:0000259" key="4">
    <source>
        <dbReference type="PROSITE" id="PS51117"/>
    </source>
</evidence>
<accession>A0A5F8GB26</accession>
<organism evidence="5 6">
    <name type="scientific">Monodelphis domestica</name>
    <name type="common">Gray short-tailed opossum</name>
    <dbReference type="NCBI Taxonomy" id="13616"/>
    <lineage>
        <taxon>Eukaryota</taxon>
        <taxon>Metazoa</taxon>
        <taxon>Chordata</taxon>
        <taxon>Craniata</taxon>
        <taxon>Vertebrata</taxon>
        <taxon>Euteleostomi</taxon>
        <taxon>Mammalia</taxon>
        <taxon>Metatheria</taxon>
        <taxon>Didelphimorphia</taxon>
        <taxon>Didelphidae</taxon>
        <taxon>Monodelphis</taxon>
    </lineage>
</organism>
<sequence length="81" mass="8999">MWPLLMLMALPGLLHAQQACSRGACYPPVGDLLVGRTRFLKASSTCGITKPETYCTPYGEVGSIPIFPGFQRWKSKRRRGK</sequence>
<protein>
    <submittedName>
        <fullName evidence="5">Laminin subunit beta 3</fullName>
    </submittedName>
</protein>
<feature type="chain" id="PRO_5023905580" evidence="3">
    <location>
        <begin position="17"/>
        <end position="81"/>
    </location>
</feature>
<dbReference type="Proteomes" id="UP000002280">
    <property type="component" value="Chromosome 2"/>
</dbReference>
<evidence type="ECO:0000313" key="5">
    <source>
        <dbReference type="Ensembl" id="ENSMODP00000044713.1"/>
    </source>
</evidence>
<keyword evidence="1" id="KW-1015">Disulfide bond</keyword>
<keyword evidence="2" id="KW-0424">Laminin EGF-like domain</keyword>
<dbReference type="AlphaFoldDB" id="A0A5F8GB26"/>
<name>A0A5F8GB26_MONDO</name>
<dbReference type="Bgee" id="ENSMODG00000002485">
    <property type="expression patterns" value="Expressed in placenta and 17 other cell types or tissues"/>
</dbReference>
<dbReference type="GeneTree" id="ENSGT00940000160731"/>
<proteinExistence type="predicted"/>
<reference evidence="5" key="2">
    <citation type="submission" date="2025-08" db="UniProtKB">
        <authorList>
            <consortium name="Ensembl"/>
        </authorList>
    </citation>
    <scope>IDENTIFICATION</scope>
</reference>